<dbReference type="SUPFAM" id="SSF47413">
    <property type="entry name" value="lambda repressor-like DNA-binding domains"/>
    <property type="match status" value="1"/>
</dbReference>
<keyword evidence="1" id="KW-0238">DNA-binding</keyword>
<evidence type="ECO:0000313" key="5">
    <source>
        <dbReference type="Proteomes" id="UP000472971"/>
    </source>
</evidence>
<dbReference type="PROSITE" id="PS50943">
    <property type="entry name" value="HTH_CROC1"/>
    <property type="match status" value="1"/>
</dbReference>
<dbReference type="GO" id="GO:0003677">
    <property type="term" value="F:DNA binding"/>
    <property type="evidence" value="ECO:0007669"/>
    <property type="project" value="UniProtKB-KW"/>
</dbReference>
<dbReference type="InterPro" id="IPR010982">
    <property type="entry name" value="Lambda_DNA-bd_dom_sf"/>
</dbReference>
<proteinExistence type="predicted"/>
<dbReference type="Proteomes" id="UP000570010">
    <property type="component" value="Unassembled WGS sequence"/>
</dbReference>
<dbReference type="PANTHER" id="PTHR46558">
    <property type="entry name" value="TRACRIPTIONAL REGULATORY PROTEIN-RELATED-RELATED"/>
    <property type="match status" value="1"/>
</dbReference>
<organism evidence="4 5">
    <name type="scientific">Bacillus aquiflavi</name>
    <dbReference type="NCBI Taxonomy" id="2672567"/>
    <lineage>
        <taxon>Bacteria</taxon>
        <taxon>Bacillati</taxon>
        <taxon>Bacillota</taxon>
        <taxon>Bacilli</taxon>
        <taxon>Bacillales</taxon>
        <taxon>Bacillaceae</taxon>
        <taxon>Bacillus</taxon>
    </lineage>
</organism>
<evidence type="ECO:0000313" key="6">
    <source>
        <dbReference type="Proteomes" id="UP000570010"/>
    </source>
</evidence>
<reference evidence="4 5" key="1">
    <citation type="submission" date="2020-02" db="EMBL/GenBank/DDBJ databases">
        <title>Bacillus aquiflavi sp. nov., isolated from yellow water of strong flavor Chinese baijiu in Yibin region of China.</title>
        <authorList>
            <person name="Xie J."/>
        </authorList>
    </citation>
    <scope>NUCLEOTIDE SEQUENCE [LARGE SCALE GENOMIC DNA]</scope>
    <source>
        <strain evidence="4 5">3H-10</strain>
    </source>
</reference>
<accession>A0A6B3W3F9</accession>
<name>A0A6B3W3F9_9BACI</name>
<dbReference type="EMBL" id="JACEIO010000035">
    <property type="protein sequence ID" value="MBA4538126.1"/>
    <property type="molecule type" value="Genomic_DNA"/>
</dbReference>
<keyword evidence="5" id="KW-1185">Reference proteome</keyword>
<dbReference type="PANTHER" id="PTHR46558:SF11">
    <property type="entry name" value="HTH-TYPE TRANSCRIPTIONAL REGULATOR XRE"/>
    <property type="match status" value="1"/>
</dbReference>
<evidence type="ECO:0000259" key="2">
    <source>
        <dbReference type="PROSITE" id="PS50943"/>
    </source>
</evidence>
<protein>
    <submittedName>
        <fullName evidence="4">Helix-turn-helix transcriptional regulator</fullName>
    </submittedName>
</protein>
<dbReference type="AlphaFoldDB" id="A0A6B3W3F9"/>
<dbReference type="EMBL" id="JAAIWN010000035">
    <property type="protein sequence ID" value="NEY82446.1"/>
    <property type="molecule type" value="Genomic_DNA"/>
</dbReference>
<sequence>MKILAERIKKLRENKKISDKKFTQAYVAEAIGVARQTYTAYENGTKEPSLETVEKIADFFDVSTDYLFGRTDIMVSHRIFEERAKYDLHDLELTNWYYELAKKDKKTLTKLRKISKMIENEKD</sequence>
<evidence type="ECO:0000313" key="4">
    <source>
        <dbReference type="EMBL" id="NEY82446.1"/>
    </source>
</evidence>
<gene>
    <name evidence="4" type="ORF">G4D64_13250</name>
    <name evidence="3" type="ORF">H1Z61_13520</name>
</gene>
<dbReference type="CDD" id="cd00093">
    <property type="entry name" value="HTH_XRE"/>
    <property type="match status" value="1"/>
</dbReference>
<dbReference type="RefSeq" id="WP_163242854.1">
    <property type="nucleotide sequence ID" value="NZ_CP082780.1"/>
</dbReference>
<evidence type="ECO:0000313" key="3">
    <source>
        <dbReference type="EMBL" id="MBA4538126.1"/>
    </source>
</evidence>
<evidence type="ECO:0000256" key="1">
    <source>
        <dbReference type="ARBA" id="ARBA00023125"/>
    </source>
</evidence>
<dbReference type="Gene3D" id="1.10.260.40">
    <property type="entry name" value="lambda repressor-like DNA-binding domains"/>
    <property type="match status" value="1"/>
</dbReference>
<dbReference type="Proteomes" id="UP000472971">
    <property type="component" value="Unassembled WGS sequence"/>
</dbReference>
<dbReference type="Pfam" id="PF01381">
    <property type="entry name" value="HTH_3"/>
    <property type="match status" value="1"/>
</dbReference>
<feature type="domain" description="HTH cro/C1-type" evidence="2">
    <location>
        <begin position="8"/>
        <end position="67"/>
    </location>
</feature>
<dbReference type="SMART" id="SM00530">
    <property type="entry name" value="HTH_XRE"/>
    <property type="match status" value="1"/>
</dbReference>
<dbReference type="InterPro" id="IPR001387">
    <property type="entry name" value="Cro/C1-type_HTH"/>
</dbReference>
<comment type="caution">
    <text evidence="4">The sequence shown here is derived from an EMBL/GenBank/DDBJ whole genome shotgun (WGS) entry which is preliminary data.</text>
</comment>
<reference evidence="3 6" key="2">
    <citation type="submission" date="2020-07" db="EMBL/GenBank/DDBJ databases">
        <authorList>
            <person name="Feng H."/>
        </authorList>
    </citation>
    <scope>NUCLEOTIDE SEQUENCE [LARGE SCALE GENOMIC DNA]</scope>
    <source>
        <strain evidence="3">S-12</strain>
        <strain evidence="6">s-12</strain>
    </source>
</reference>